<evidence type="ECO:0000313" key="2">
    <source>
        <dbReference type="EMBL" id="QJB00955.1"/>
    </source>
</evidence>
<dbReference type="EMBL" id="MT143703">
    <property type="protein sequence ID" value="QJB00955.1"/>
    <property type="molecule type" value="Genomic_DNA"/>
</dbReference>
<accession>A0A6M3M5F9</accession>
<sequence>MWPFRCKHPAGRLGPHSPTPTVTPIDEDFEKVTFHLHCWECGKKVDVSCTSLVDGVDAFLNRKLTTPPL</sequence>
<name>A0A6M3M5F9_9ZZZZ</name>
<dbReference type="EMBL" id="MT143892">
    <property type="protein sequence ID" value="QJB04941.1"/>
    <property type="molecule type" value="Genomic_DNA"/>
</dbReference>
<protein>
    <submittedName>
        <fullName evidence="2">Uncharacterized protein</fullName>
    </submittedName>
</protein>
<gene>
    <name evidence="2" type="ORF">MM171A00156_0049</name>
    <name evidence="3" type="ORF">MM171B00154_0052</name>
</gene>
<proteinExistence type="predicted"/>
<feature type="compositionally biased region" description="Basic residues" evidence="1">
    <location>
        <begin position="1"/>
        <end position="10"/>
    </location>
</feature>
<evidence type="ECO:0000313" key="3">
    <source>
        <dbReference type="EMBL" id="QJB04941.1"/>
    </source>
</evidence>
<organism evidence="2">
    <name type="scientific">viral metagenome</name>
    <dbReference type="NCBI Taxonomy" id="1070528"/>
    <lineage>
        <taxon>unclassified sequences</taxon>
        <taxon>metagenomes</taxon>
        <taxon>organismal metagenomes</taxon>
    </lineage>
</organism>
<feature type="region of interest" description="Disordered" evidence="1">
    <location>
        <begin position="1"/>
        <end position="21"/>
    </location>
</feature>
<evidence type="ECO:0000256" key="1">
    <source>
        <dbReference type="SAM" id="MobiDB-lite"/>
    </source>
</evidence>
<reference evidence="2" key="1">
    <citation type="submission" date="2020-03" db="EMBL/GenBank/DDBJ databases">
        <title>The deep terrestrial virosphere.</title>
        <authorList>
            <person name="Holmfeldt K."/>
            <person name="Nilsson E."/>
            <person name="Simone D."/>
            <person name="Lopez-Fernandez M."/>
            <person name="Wu X."/>
            <person name="de Brujin I."/>
            <person name="Lundin D."/>
            <person name="Andersson A."/>
            <person name="Bertilsson S."/>
            <person name="Dopson M."/>
        </authorList>
    </citation>
    <scope>NUCLEOTIDE SEQUENCE</scope>
    <source>
        <strain evidence="2">MM171A00156</strain>
        <strain evidence="3">MM171B00154</strain>
    </source>
</reference>
<dbReference type="AlphaFoldDB" id="A0A6M3M5F9"/>